<protein>
    <submittedName>
        <fullName evidence="1">Uncharacterized protein</fullName>
    </submittedName>
</protein>
<comment type="caution">
    <text evidence="1">The sequence shown here is derived from an EMBL/GenBank/DDBJ whole genome shotgun (WGS) entry which is preliminary data.</text>
</comment>
<sequence length="104" mass="11163">MIVIDGVSIIALLVGFQLAIAADCKWLNHALLIACITGGTENRFARKFVIGTQEYVIRSIKITERTSRFFAAVAGVCSIAPLARSTIITLLTSGNEIIPTSRGL</sequence>
<proteinExistence type="predicted"/>
<evidence type="ECO:0000313" key="2">
    <source>
        <dbReference type="Proteomes" id="UP000176377"/>
    </source>
</evidence>
<dbReference type="EMBL" id="MFLA01000009">
    <property type="protein sequence ID" value="OGG60439.1"/>
    <property type="molecule type" value="Genomic_DNA"/>
</dbReference>
<gene>
    <name evidence="1" type="ORF">A2765_01230</name>
</gene>
<dbReference type="AlphaFoldDB" id="A0A1F6DG74"/>
<name>A0A1F6DG74_9BACT</name>
<dbReference type="Proteomes" id="UP000176377">
    <property type="component" value="Unassembled WGS sequence"/>
</dbReference>
<accession>A0A1F6DG74</accession>
<organism evidence="1 2">
    <name type="scientific">Candidatus Kaiserbacteria bacterium RIFCSPHIGHO2_01_FULL_56_24</name>
    <dbReference type="NCBI Taxonomy" id="1798487"/>
    <lineage>
        <taxon>Bacteria</taxon>
        <taxon>Candidatus Kaiseribacteriota</taxon>
    </lineage>
</organism>
<reference evidence="1 2" key="1">
    <citation type="journal article" date="2016" name="Nat. Commun.">
        <title>Thousands of microbial genomes shed light on interconnected biogeochemical processes in an aquifer system.</title>
        <authorList>
            <person name="Anantharaman K."/>
            <person name="Brown C.T."/>
            <person name="Hug L.A."/>
            <person name="Sharon I."/>
            <person name="Castelle C.J."/>
            <person name="Probst A.J."/>
            <person name="Thomas B.C."/>
            <person name="Singh A."/>
            <person name="Wilkins M.J."/>
            <person name="Karaoz U."/>
            <person name="Brodie E.L."/>
            <person name="Williams K.H."/>
            <person name="Hubbard S.S."/>
            <person name="Banfield J.F."/>
        </authorList>
    </citation>
    <scope>NUCLEOTIDE SEQUENCE [LARGE SCALE GENOMIC DNA]</scope>
</reference>
<evidence type="ECO:0000313" key="1">
    <source>
        <dbReference type="EMBL" id="OGG60439.1"/>
    </source>
</evidence>